<reference evidence="2" key="1">
    <citation type="submission" date="2015-09" db="EMBL/GenBank/DDBJ databases">
        <authorList>
            <person name="Shao Z."/>
            <person name="Wang L."/>
        </authorList>
    </citation>
    <scope>NUCLEOTIDE SEQUENCE [LARGE SCALE GENOMIC DNA]</scope>
    <source>
        <strain evidence="2">F13-1</strain>
    </source>
</reference>
<dbReference type="OrthoDB" id="5600578at2"/>
<evidence type="ECO:0000313" key="1">
    <source>
        <dbReference type="EMBL" id="ATG76042.1"/>
    </source>
</evidence>
<accession>A0A231MWP4</accession>
<dbReference type="AlphaFoldDB" id="A0A231MWP4"/>
<keyword evidence="2" id="KW-1185">Reference proteome</keyword>
<dbReference type="Proteomes" id="UP000217763">
    <property type="component" value="Chromosome"/>
</dbReference>
<organism evidence="1 2">
    <name type="scientific">Zobellella denitrificans</name>
    <dbReference type="NCBI Taxonomy" id="347534"/>
    <lineage>
        <taxon>Bacteria</taxon>
        <taxon>Pseudomonadati</taxon>
        <taxon>Pseudomonadota</taxon>
        <taxon>Gammaproteobacteria</taxon>
        <taxon>Aeromonadales</taxon>
        <taxon>Aeromonadaceae</taxon>
        <taxon>Zobellella</taxon>
    </lineage>
</organism>
<sequence>MALPVILPNLAPNWAQPTTEAAQADNVRRPVIPVIKAVQPYVAIRKRDQDRDRSRREAAFEAWLGLHQGGVCWIGASPVMSRRLHAISRRYHDRHESAGSALDIEV</sequence>
<protein>
    <submittedName>
        <fullName evidence="1">Uncharacterized protein</fullName>
    </submittedName>
</protein>
<evidence type="ECO:0000313" key="2">
    <source>
        <dbReference type="Proteomes" id="UP000217763"/>
    </source>
</evidence>
<name>A0A231MWP4_9GAMM</name>
<dbReference type="EMBL" id="CP012621">
    <property type="protein sequence ID" value="ATG76042.1"/>
    <property type="molecule type" value="Genomic_DNA"/>
</dbReference>
<proteinExistence type="predicted"/>
<dbReference type="KEGG" id="zdf:AN401_18220"/>
<gene>
    <name evidence="1" type="ORF">AN401_18220</name>
</gene>